<evidence type="ECO:0000313" key="5">
    <source>
        <dbReference type="Proteomes" id="UP001501459"/>
    </source>
</evidence>
<dbReference type="PANTHER" id="PTHR30632">
    <property type="entry name" value="MOLYBDATE-BINDING PERIPLASMIC PROTEIN"/>
    <property type="match status" value="1"/>
</dbReference>
<dbReference type="Gene3D" id="3.40.190.10">
    <property type="entry name" value="Periplasmic binding protein-like II"/>
    <property type="match status" value="2"/>
</dbReference>
<dbReference type="EMBL" id="BAAADM010000032">
    <property type="protein sequence ID" value="GAA0437128.1"/>
    <property type="molecule type" value="Genomic_DNA"/>
</dbReference>
<dbReference type="PROSITE" id="PS51257">
    <property type="entry name" value="PROKAR_LIPOPROTEIN"/>
    <property type="match status" value="1"/>
</dbReference>
<name>A0ABP3J190_9BACI</name>
<dbReference type="InterPro" id="IPR050682">
    <property type="entry name" value="ModA/WtpA"/>
</dbReference>
<comment type="similarity">
    <text evidence="1">Belongs to the bacterial solute-binding protein ModA family.</text>
</comment>
<dbReference type="SUPFAM" id="SSF53850">
    <property type="entry name" value="Periplasmic binding protein-like II"/>
    <property type="match status" value="1"/>
</dbReference>
<proteinExistence type="inferred from homology"/>
<accession>A0ABP3J190</accession>
<protein>
    <submittedName>
        <fullName evidence="4">Molybdate ABC transporter substrate-binding protein</fullName>
    </submittedName>
</protein>
<dbReference type="NCBIfam" id="TIGR01256">
    <property type="entry name" value="modA"/>
    <property type="match status" value="1"/>
</dbReference>
<organism evidence="4 5">
    <name type="scientific">Lentibacillus halophilus</name>
    <dbReference type="NCBI Taxonomy" id="295065"/>
    <lineage>
        <taxon>Bacteria</taxon>
        <taxon>Bacillati</taxon>
        <taxon>Bacillota</taxon>
        <taxon>Bacilli</taxon>
        <taxon>Bacillales</taxon>
        <taxon>Bacillaceae</taxon>
        <taxon>Lentibacillus</taxon>
    </lineage>
</organism>
<dbReference type="PANTHER" id="PTHR30632:SF0">
    <property type="entry name" value="SULFATE-BINDING PROTEIN"/>
    <property type="match status" value="1"/>
</dbReference>
<keyword evidence="2" id="KW-0479">Metal-binding</keyword>
<dbReference type="PIRSF" id="PIRSF004846">
    <property type="entry name" value="ModA"/>
    <property type="match status" value="1"/>
</dbReference>
<sequence length="256" mass="27509">MRYLGVILIFAAAVISVGCTGQDNADTSEVVVSASSSLSDVLGDLADAFQEEHPDAALSFHYGASSKLADQISNGSPVDVFLSAGQQPIEQLTGQNLLTTDTEMDFARNRLILASSKQESFPATSIKQLPELNIKQIAMGNPENIAAGKYATQALKKSGVWETIKETIVYTNEGGRSLTYVESGNMEAGFIYSSDLQRSELIQNVFTIDDDLHAPIIYTGAVITSSKDKQTAKAFVSFLQTDKARSILKNHGFSGV</sequence>
<keyword evidence="3" id="KW-0732">Signal</keyword>
<gene>
    <name evidence="4" type="primary">modA_2</name>
    <name evidence="4" type="ORF">GCM10008983_12330</name>
</gene>
<evidence type="ECO:0000313" key="4">
    <source>
        <dbReference type="EMBL" id="GAA0437128.1"/>
    </source>
</evidence>
<evidence type="ECO:0000256" key="1">
    <source>
        <dbReference type="ARBA" id="ARBA00009175"/>
    </source>
</evidence>
<evidence type="ECO:0000256" key="3">
    <source>
        <dbReference type="ARBA" id="ARBA00022729"/>
    </source>
</evidence>
<keyword evidence="5" id="KW-1185">Reference proteome</keyword>
<dbReference type="RefSeq" id="WP_343751827.1">
    <property type="nucleotide sequence ID" value="NZ_BAAADM010000032.1"/>
</dbReference>
<evidence type="ECO:0000256" key="2">
    <source>
        <dbReference type="ARBA" id="ARBA00022723"/>
    </source>
</evidence>
<dbReference type="InterPro" id="IPR005950">
    <property type="entry name" value="ModA"/>
</dbReference>
<comment type="caution">
    <text evidence="4">The sequence shown here is derived from an EMBL/GenBank/DDBJ whole genome shotgun (WGS) entry which is preliminary data.</text>
</comment>
<dbReference type="Proteomes" id="UP001501459">
    <property type="component" value="Unassembled WGS sequence"/>
</dbReference>
<dbReference type="Pfam" id="PF13531">
    <property type="entry name" value="SBP_bac_11"/>
    <property type="match status" value="1"/>
</dbReference>
<reference evidence="5" key="1">
    <citation type="journal article" date="2019" name="Int. J. Syst. Evol. Microbiol.">
        <title>The Global Catalogue of Microorganisms (GCM) 10K type strain sequencing project: providing services to taxonomists for standard genome sequencing and annotation.</title>
        <authorList>
            <consortium name="The Broad Institute Genomics Platform"/>
            <consortium name="The Broad Institute Genome Sequencing Center for Infectious Disease"/>
            <person name="Wu L."/>
            <person name="Ma J."/>
        </authorList>
    </citation>
    <scope>NUCLEOTIDE SEQUENCE [LARGE SCALE GENOMIC DNA]</scope>
    <source>
        <strain evidence="5">JCM 12149</strain>
    </source>
</reference>